<dbReference type="Pfam" id="PF01966">
    <property type="entry name" value="HD"/>
    <property type="match status" value="1"/>
</dbReference>
<dbReference type="AlphaFoldDB" id="A0A9D1DJD2"/>
<dbReference type="CDD" id="cd07067">
    <property type="entry name" value="HP_PGM_like"/>
    <property type="match status" value="1"/>
</dbReference>
<dbReference type="SUPFAM" id="SSF109604">
    <property type="entry name" value="HD-domain/PDEase-like"/>
    <property type="match status" value="1"/>
</dbReference>
<dbReference type="PANTHER" id="PTHR48100:SF1">
    <property type="entry name" value="HISTIDINE PHOSPHATASE FAMILY PROTEIN-RELATED"/>
    <property type="match status" value="1"/>
</dbReference>
<dbReference type="InterPro" id="IPR006674">
    <property type="entry name" value="HD_domain"/>
</dbReference>
<dbReference type="InterPro" id="IPR013078">
    <property type="entry name" value="His_Pase_superF_clade-1"/>
</dbReference>
<proteinExistence type="predicted"/>
<dbReference type="SUPFAM" id="SSF53254">
    <property type="entry name" value="Phosphoglycerate mutase-like"/>
    <property type="match status" value="1"/>
</dbReference>
<dbReference type="Gene3D" id="1.10.3210.10">
    <property type="entry name" value="Hypothetical protein af1432"/>
    <property type="match status" value="1"/>
</dbReference>
<dbReference type="InterPro" id="IPR029033">
    <property type="entry name" value="His_PPase_superfam"/>
</dbReference>
<dbReference type="PROSITE" id="PS51831">
    <property type="entry name" value="HD"/>
    <property type="match status" value="1"/>
</dbReference>
<evidence type="ECO:0000259" key="1">
    <source>
        <dbReference type="PROSITE" id="PS51831"/>
    </source>
</evidence>
<dbReference type="SMART" id="SM00855">
    <property type="entry name" value="PGAM"/>
    <property type="match status" value="1"/>
</dbReference>
<dbReference type="Proteomes" id="UP000824238">
    <property type="component" value="Unassembled WGS sequence"/>
</dbReference>
<dbReference type="GO" id="GO:0016791">
    <property type="term" value="F:phosphatase activity"/>
    <property type="evidence" value="ECO:0007669"/>
    <property type="project" value="TreeGrafter"/>
</dbReference>
<dbReference type="Gene3D" id="3.40.50.1240">
    <property type="entry name" value="Phosphoglycerate mutase-like"/>
    <property type="match status" value="1"/>
</dbReference>
<dbReference type="GO" id="GO:0005737">
    <property type="term" value="C:cytoplasm"/>
    <property type="evidence" value="ECO:0007669"/>
    <property type="project" value="TreeGrafter"/>
</dbReference>
<dbReference type="InterPro" id="IPR003607">
    <property type="entry name" value="HD/PDEase_dom"/>
</dbReference>
<organism evidence="2 3">
    <name type="scientific">Candidatus Scatomorpha intestinigallinarum</name>
    <dbReference type="NCBI Taxonomy" id="2840923"/>
    <lineage>
        <taxon>Bacteria</taxon>
        <taxon>Bacillati</taxon>
        <taxon>Bacillota</taxon>
        <taxon>Clostridia</taxon>
        <taxon>Eubacteriales</taxon>
        <taxon>Candidatus Scatomorpha</taxon>
    </lineage>
</organism>
<dbReference type="EMBL" id="DVHH01000002">
    <property type="protein sequence ID" value="HIR53999.1"/>
    <property type="molecule type" value="Genomic_DNA"/>
</dbReference>
<gene>
    <name evidence="2" type="ORF">IAD36_00120</name>
</gene>
<dbReference type="PANTHER" id="PTHR48100">
    <property type="entry name" value="BROAD-SPECIFICITY PHOSPHATASE YOR283W-RELATED"/>
    <property type="match status" value="1"/>
</dbReference>
<accession>A0A9D1DJD2</accession>
<reference evidence="2" key="2">
    <citation type="journal article" date="2021" name="PeerJ">
        <title>Extensive microbial diversity within the chicken gut microbiome revealed by metagenomics and culture.</title>
        <authorList>
            <person name="Gilroy R."/>
            <person name="Ravi A."/>
            <person name="Getino M."/>
            <person name="Pursley I."/>
            <person name="Horton D.L."/>
            <person name="Alikhan N.F."/>
            <person name="Baker D."/>
            <person name="Gharbi K."/>
            <person name="Hall N."/>
            <person name="Watson M."/>
            <person name="Adriaenssens E.M."/>
            <person name="Foster-Nyarko E."/>
            <person name="Jarju S."/>
            <person name="Secka A."/>
            <person name="Antonio M."/>
            <person name="Oren A."/>
            <person name="Chaudhuri R.R."/>
            <person name="La Ragione R."/>
            <person name="Hildebrand F."/>
            <person name="Pallen M.J."/>
        </authorList>
    </citation>
    <scope>NUCLEOTIDE SEQUENCE</scope>
    <source>
        <strain evidence="2">ChiGjej3B3-7149</strain>
    </source>
</reference>
<dbReference type="InterPro" id="IPR050275">
    <property type="entry name" value="PGM_Phosphatase"/>
</dbReference>
<dbReference type="CDD" id="cd00077">
    <property type="entry name" value="HDc"/>
    <property type="match status" value="1"/>
</dbReference>
<dbReference type="Pfam" id="PF00300">
    <property type="entry name" value="His_Phos_1"/>
    <property type="match status" value="1"/>
</dbReference>
<evidence type="ECO:0000313" key="2">
    <source>
        <dbReference type="EMBL" id="HIR53999.1"/>
    </source>
</evidence>
<reference evidence="2" key="1">
    <citation type="submission" date="2020-10" db="EMBL/GenBank/DDBJ databases">
        <authorList>
            <person name="Gilroy R."/>
        </authorList>
    </citation>
    <scope>NUCLEOTIDE SEQUENCE</scope>
    <source>
        <strain evidence="2">ChiGjej3B3-7149</strain>
    </source>
</reference>
<dbReference type="SMART" id="SM00471">
    <property type="entry name" value="HDc"/>
    <property type="match status" value="1"/>
</dbReference>
<name>A0A9D1DJD2_9FIRM</name>
<feature type="domain" description="HD" evidence="1">
    <location>
        <begin position="217"/>
        <end position="310"/>
    </location>
</feature>
<protein>
    <submittedName>
        <fullName evidence="2">Histidine phosphatase family protein</fullName>
    </submittedName>
</protein>
<evidence type="ECO:0000313" key="3">
    <source>
        <dbReference type="Proteomes" id="UP000824238"/>
    </source>
</evidence>
<sequence>MRDIYLIRHGMPDFPGGARMCLGRTDLPLGLRGRLQAALLGAEFAGSGLGDCFCSRLTRSRETAELMGCERPVVIPGLEEMDAGEWDGLSFDEIRRRWPEYYERRGRERALPPPGGEEFGPASRRFSAAVARAASLSRGDAVIVSHSSVIQTLLCTLEGVPFSCARDFNLPYGSVTRLRCPEPGRFELVEYGRLPAPPMTPELAERLLAAAQLPEETAEHCRAAARAAMDIVCALAAAGLCLDETRIYAAALLHDVSKGTPGHALAGAGLMSQLGYPELAPLIAQHNDLEEPSRTDEAAVVFLADKLRRGAAPVRVTERFRESLSRCRDEEARRAHGRRLEAALESARRINDICGKDVVQI</sequence>
<comment type="caution">
    <text evidence="2">The sequence shown here is derived from an EMBL/GenBank/DDBJ whole genome shotgun (WGS) entry which is preliminary data.</text>
</comment>